<dbReference type="RefSeq" id="WP_093308283.1">
    <property type="nucleotide sequence ID" value="NZ_FNYH01000001.1"/>
</dbReference>
<reference evidence="4" key="1">
    <citation type="submission" date="2016-10" db="EMBL/GenBank/DDBJ databases">
        <authorList>
            <person name="Varghese N."/>
            <person name="Submissions S."/>
        </authorList>
    </citation>
    <scope>NUCLEOTIDE SEQUENCE [LARGE SCALE GENOMIC DNA]</scope>
    <source>
        <strain evidence="4">DSM 7165</strain>
    </source>
</reference>
<dbReference type="OrthoDB" id="6119797at2"/>
<proteinExistence type="predicted"/>
<keyword evidence="2" id="KW-0812">Transmembrane</keyword>
<protein>
    <submittedName>
        <fullName evidence="3">Uncharacterized protein</fullName>
    </submittedName>
</protein>
<name>A0A1H6QIY4_9GAMM</name>
<accession>A0A1H6QIY4</accession>
<evidence type="ECO:0000313" key="3">
    <source>
        <dbReference type="EMBL" id="SEI41866.1"/>
    </source>
</evidence>
<keyword evidence="2" id="KW-1133">Transmembrane helix</keyword>
<keyword evidence="4" id="KW-1185">Reference proteome</keyword>
<dbReference type="AlphaFoldDB" id="A0A1H6QIY4"/>
<dbReference type="EMBL" id="FNYH01000001">
    <property type="protein sequence ID" value="SEI41866.1"/>
    <property type="molecule type" value="Genomic_DNA"/>
</dbReference>
<gene>
    <name evidence="3" type="ORF">SAMN05421831_101418</name>
</gene>
<feature type="compositionally biased region" description="Basic and acidic residues" evidence="1">
    <location>
        <begin position="1"/>
        <end position="11"/>
    </location>
</feature>
<evidence type="ECO:0000313" key="4">
    <source>
        <dbReference type="Proteomes" id="UP000242999"/>
    </source>
</evidence>
<organism evidence="3 4">
    <name type="scientific">Allopseudospirillum japonicum</name>
    <dbReference type="NCBI Taxonomy" id="64971"/>
    <lineage>
        <taxon>Bacteria</taxon>
        <taxon>Pseudomonadati</taxon>
        <taxon>Pseudomonadota</taxon>
        <taxon>Gammaproteobacteria</taxon>
        <taxon>Oceanospirillales</taxon>
        <taxon>Oceanospirillaceae</taxon>
        <taxon>Allopseudospirillum</taxon>
    </lineage>
</organism>
<sequence length="125" mass="14034">MVTRTANDKTSSKAYKPSFSSSASALRTLRAGKRHPNWLDAAEYLLERAAPDVKLLIEAALDLETSKQGEARHALHPERPFKARPWYQKPAGPFSILQWLMMLVIGGIFTGLVIWIVNNAMIRQC</sequence>
<feature type="region of interest" description="Disordered" evidence="1">
    <location>
        <begin position="1"/>
        <end position="22"/>
    </location>
</feature>
<dbReference type="Proteomes" id="UP000242999">
    <property type="component" value="Unassembled WGS sequence"/>
</dbReference>
<feature type="compositionally biased region" description="Low complexity" evidence="1">
    <location>
        <begin position="12"/>
        <end position="22"/>
    </location>
</feature>
<dbReference type="STRING" id="64971.SAMN05421831_101418"/>
<feature type="transmembrane region" description="Helical" evidence="2">
    <location>
        <begin position="96"/>
        <end position="117"/>
    </location>
</feature>
<keyword evidence="2" id="KW-0472">Membrane</keyword>
<evidence type="ECO:0000256" key="2">
    <source>
        <dbReference type="SAM" id="Phobius"/>
    </source>
</evidence>
<evidence type="ECO:0000256" key="1">
    <source>
        <dbReference type="SAM" id="MobiDB-lite"/>
    </source>
</evidence>